<dbReference type="EMBL" id="ML143431">
    <property type="protein sequence ID" value="TBU27495.1"/>
    <property type="molecule type" value="Genomic_DNA"/>
</dbReference>
<name>A0A4Q9NAY2_9APHY</name>
<reference evidence="1" key="1">
    <citation type="submission" date="2019-01" db="EMBL/GenBank/DDBJ databases">
        <title>Draft genome sequences of three monokaryotic isolates of the white-rot basidiomycete fungus Dichomitus squalens.</title>
        <authorList>
            <consortium name="DOE Joint Genome Institute"/>
            <person name="Lopez S.C."/>
            <person name="Andreopoulos B."/>
            <person name="Pangilinan J."/>
            <person name="Lipzen A."/>
            <person name="Riley R."/>
            <person name="Ahrendt S."/>
            <person name="Ng V."/>
            <person name="Barry K."/>
            <person name="Daum C."/>
            <person name="Grigoriev I.V."/>
            <person name="Hilden K.S."/>
            <person name="Makela M.R."/>
            <person name="de Vries R.P."/>
        </authorList>
    </citation>
    <scope>NUCLEOTIDE SEQUENCE [LARGE SCALE GENOMIC DNA]</scope>
    <source>
        <strain evidence="1">OM18370.1</strain>
    </source>
</reference>
<dbReference type="OrthoDB" id="9988102at2759"/>
<accession>A0A4Q9NAY2</accession>
<proteinExistence type="predicted"/>
<protein>
    <submittedName>
        <fullName evidence="1">Uncharacterized protein</fullName>
    </submittedName>
</protein>
<dbReference type="AlphaFoldDB" id="A0A4Q9NAY2"/>
<sequence>MLVDPSHVSSVDFVGLPITNAFQPEAVWDAVSSSPLSRHSTGSLPLIAALDSVAIPQLEAIPAPPDVERQAPAIHDASTWNPPWDVFQLNVLRGFDHRHVEIHRDWDDAALMRELASAYDELRTWSGKYFSFMDLCLNMRLQGDNHAHIVPRRMGTEKHTPPRNACMRYLLKHPEHQAGKREIVRALTEQSDRGVEFVERPQFGRILWATIALAFFPLFVAVVYSCLRGDWAGGFTIGCEY</sequence>
<gene>
    <name evidence="1" type="ORF">BD311DRAFT_665175</name>
</gene>
<organism evidence="1">
    <name type="scientific">Dichomitus squalens</name>
    <dbReference type="NCBI Taxonomy" id="114155"/>
    <lineage>
        <taxon>Eukaryota</taxon>
        <taxon>Fungi</taxon>
        <taxon>Dikarya</taxon>
        <taxon>Basidiomycota</taxon>
        <taxon>Agaricomycotina</taxon>
        <taxon>Agaricomycetes</taxon>
        <taxon>Polyporales</taxon>
        <taxon>Polyporaceae</taxon>
        <taxon>Dichomitus</taxon>
    </lineage>
</organism>
<dbReference type="Proteomes" id="UP000292957">
    <property type="component" value="Unassembled WGS sequence"/>
</dbReference>
<evidence type="ECO:0000313" key="1">
    <source>
        <dbReference type="EMBL" id="TBU27495.1"/>
    </source>
</evidence>